<feature type="non-terminal residue" evidence="1">
    <location>
        <position position="1"/>
    </location>
</feature>
<comment type="caution">
    <text evidence="1">The sequence shown here is derived from an EMBL/GenBank/DDBJ whole genome shotgun (WGS) entry which is preliminary data.</text>
</comment>
<protein>
    <submittedName>
        <fullName evidence="1">Uncharacterized protein</fullName>
    </submittedName>
</protein>
<name>X1MDW1_9ZZZZ</name>
<reference evidence="1" key="1">
    <citation type="journal article" date="2014" name="Front. Microbiol.">
        <title>High frequency of phylogenetically diverse reductive dehalogenase-homologous genes in deep subseafloor sedimentary metagenomes.</title>
        <authorList>
            <person name="Kawai M."/>
            <person name="Futagami T."/>
            <person name="Toyoda A."/>
            <person name="Takaki Y."/>
            <person name="Nishi S."/>
            <person name="Hori S."/>
            <person name="Arai W."/>
            <person name="Tsubouchi T."/>
            <person name="Morono Y."/>
            <person name="Uchiyama I."/>
            <person name="Ito T."/>
            <person name="Fujiyama A."/>
            <person name="Inagaki F."/>
            <person name="Takami H."/>
        </authorList>
    </citation>
    <scope>NUCLEOTIDE SEQUENCE</scope>
    <source>
        <strain evidence="1">Expedition CK06-06</strain>
    </source>
</reference>
<sequence length="40" mass="4574">PALILVQDEFNGSQEFDNPNFIGKNGIESKFILNIIMFIF</sequence>
<organism evidence="1">
    <name type="scientific">marine sediment metagenome</name>
    <dbReference type="NCBI Taxonomy" id="412755"/>
    <lineage>
        <taxon>unclassified sequences</taxon>
        <taxon>metagenomes</taxon>
        <taxon>ecological metagenomes</taxon>
    </lineage>
</organism>
<proteinExistence type="predicted"/>
<evidence type="ECO:0000313" key="1">
    <source>
        <dbReference type="EMBL" id="GAI16286.1"/>
    </source>
</evidence>
<gene>
    <name evidence="1" type="ORF">S06H3_20762</name>
</gene>
<accession>X1MDW1</accession>
<dbReference type="EMBL" id="BARV01010799">
    <property type="protein sequence ID" value="GAI16286.1"/>
    <property type="molecule type" value="Genomic_DNA"/>
</dbReference>
<dbReference type="AlphaFoldDB" id="X1MDW1"/>